<proteinExistence type="predicted"/>
<reference evidence="1 2" key="1">
    <citation type="journal article" date="2012" name="Proc. Natl. Acad. Sci. U.S.A.">
        <title>Comparative genomics of Ceriporiopsis subvermispora and Phanerochaete chrysosporium provide insight into selective ligninolysis.</title>
        <authorList>
            <person name="Fernandez-Fueyo E."/>
            <person name="Ruiz-Duenas F.J."/>
            <person name="Ferreira P."/>
            <person name="Floudas D."/>
            <person name="Hibbett D.S."/>
            <person name="Canessa P."/>
            <person name="Larrondo L.F."/>
            <person name="James T.Y."/>
            <person name="Seelenfreund D."/>
            <person name="Lobos S."/>
            <person name="Polanco R."/>
            <person name="Tello M."/>
            <person name="Honda Y."/>
            <person name="Watanabe T."/>
            <person name="Watanabe T."/>
            <person name="Ryu J.S."/>
            <person name="Kubicek C.P."/>
            <person name="Schmoll M."/>
            <person name="Gaskell J."/>
            <person name="Hammel K.E."/>
            <person name="St John F.J."/>
            <person name="Vanden Wymelenberg A."/>
            <person name="Sabat G."/>
            <person name="Splinter BonDurant S."/>
            <person name="Syed K."/>
            <person name="Yadav J.S."/>
            <person name="Doddapaneni H."/>
            <person name="Subramanian V."/>
            <person name="Lavin J.L."/>
            <person name="Oguiza J.A."/>
            <person name="Perez G."/>
            <person name="Pisabarro A.G."/>
            <person name="Ramirez L."/>
            <person name="Santoyo F."/>
            <person name="Master E."/>
            <person name="Coutinho P.M."/>
            <person name="Henrissat B."/>
            <person name="Lombard V."/>
            <person name="Magnuson J.K."/>
            <person name="Kuees U."/>
            <person name="Hori C."/>
            <person name="Igarashi K."/>
            <person name="Samejima M."/>
            <person name="Held B.W."/>
            <person name="Barry K.W."/>
            <person name="LaButti K.M."/>
            <person name="Lapidus A."/>
            <person name="Lindquist E.A."/>
            <person name="Lucas S.M."/>
            <person name="Riley R."/>
            <person name="Salamov A.A."/>
            <person name="Hoffmeister D."/>
            <person name="Schwenk D."/>
            <person name="Hadar Y."/>
            <person name="Yarden O."/>
            <person name="de Vries R.P."/>
            <person name="Wiebenga A."/>
            <person name="Stenlid J."/>
            <person name="Eastwood D."/>
            <person name="Grigoriev I.V."/>
            <person name="Berka R.M."/>
            <person name="Blanchette R.A."/>
            <person name="Kersten P."/>
            <person name="Martinez A.T."/>
            <person name="Vicuna R."/>
            <person name="Cullen D."/>
        </authorList>
    </citation>
    <scope>NUCLEOTIDE SEQUENCE [LARGE SCALE GENOMIC DNA]</scope>
    <source>
        <strain evidence="1 2">B</strain>
    </source>
</reference>
<protein>
    <submittedName>
        <fullName evidence="1">Glycoside hydrolase family 17 protein</fullName>
    </submittedName>
</protein>
<keyword evidence="1" id="KW-0378">Hydrolase</keyword>
<accession>M2P9F4</accession>
<keyword evidence="2" id="KW-1185">Reference proteome</keyword>
<dbReference type="AlphaFoldDB" id="M2P9F4"/>
<evidence type="ECO:0000313" key="1">
    <source>
        <dbReference type="EMBL" id="EMD32064.1"/>
    </source>
</evidence>
<sequence>MEPGYGIYNASGHLKFPFHPRTQCQDRRSVQRVSTCTYTVYGNVKEAVTATNLPIANIVNIVPYLHARPVACNAVDDYEVDNQVGTRAVYEQSYTVVATQRVSLHNTEVLNDPPATVSDFAKFLWLQIEDYLSVTYPLMEKNCDFFGQALEDEARLWN</sequence>
<dbReference type="GO" id="GO:0016787">
    <property type="term" value="F:hydrolase activity"/>
    <property type="evidence" value="ECO:0007669"/>
    <property type="project" value="UniProtKB-KW"/>
</dbReference>
<organism evidence="1 2">
    <name type="scientific">Ceriporiopsis subvermispora (strain B)</name>
    <name type="common">White-rot fungus</name>
    <name type="synonym">Gelatoporia subvermispora</name>
    <dbReference type="NCBI Taxonomy" id="914234"/>
    <lineage>
        <taxon>Eukaryota</taxon>
        <taxon>Fungi</taxon>
        <taxon>Dikarya</taxon>
        <taxon>Basidiomycota</taxon>
        <taxon>Agaricomycotina</taxon>
        <taxon>Agaricomycetes</taxon>
        <taxon>Polyporales</taxon>
        <taxon>Gelatoporiaceae</taxon>
        <taxon>Gelatoporia</taxon>
    </lineage>
</organism>
<evidence type="ECO:0000313" key="2">
    <source>
        <dbReference type="Proteomes" id="UP000016930"/>
    </source>
</evidence>
<name>M2P9F4_CERS8</name>
<dbReference type="Proteomes" id="UP000016930">
    <property type="component" value="Unassembled WGS sequence"/>
</dbReference>
<gene>
    <name evidence="1" type="ORF">CERSUDRAFT_126980</name>
</gene>
<dbReference type="EMBL" id="KB445813">
    <property type="protein sequence ID" value="EMD32064.1"/>
    <property type="molecule type" value="Genomic_DNA"/>
</dbReference>
<dbReference type="HOGENOM" id="CLU_1669172_0_0_1"/>